<dbReference type="GO" id="GO:0006605">
    <property type="term" value="P:protein targeting"/>
    <property type="evidence" value="ECO:0007669"/>
    <property type="project" value="UniProtKB-UniRule"/>
</dbReference>
<dbReference type="PRINTS" id="PR01650">
    <property type="entry name" value="SECETRNLCASE"/>
</dbReference>
<keyword evidence="6 9" id="KW-1133">Transmembrane helix</keyword>
<evidence type="ECO:0000256" key="1">
    <source>
        <dbReference type="ARBA" id="ARBA00004370"/>
    </source>
</evidence>
<dbReference type="NCBIfam" id="TIGR00964">
    <property type="entry name" value="secE_bact"/>
    <property type="match status" value="1"/>
</dbReference>
<evidence type="ECO:0000313" key="10">
    <source>
        <dbReference type="EMBL" id="SEP47562.1"/>
    </source>
</evidence>
<dbReference type="OrthoDB" id="9799073at2"/>
<gene>
    <name evidence="9" type="primary">secE</name>
    <name evidence="10" type="ORF">SAMN04490178_1463</name>
</gene>
<keyword evidence="8 9" id="KW-0472">Membrane</keyword>
<dbReference type="GO" id="GO:0005886">
    <property type="term" value="C:plasma membrane"/>
    <property type="evidence" value="ECO:0007669"/>
    <property type="project" value="UniProtKB-SubCell"/>
</dbReference>
<keyword evidence="3 9" id="KW-1003">Cell membrane</keyword>
<comment type="subunit">
    <text evidence="9">Component of the Sec protein translocase complex. Heterotrimer consisting of SecY, SecE and SecG subunits. The heterotrimers can form oligomers, although 1 heterotrimer is thought to be able to translocate proteins. Interacts with the ribosome. Interacts with SecDF, and other proteins may be involved. Interacts with SecA.</text>
</comment>
<accession>A0A1H8Y663</accession>
<dbReference type="STRING" id="112903.SAMN04490178_1463"/>
<evidence type="ECO:0000256" key="8">
    <source>
        <dbReference type="ARBA" id="ARBA00023136"/>
    </source>
</evidence>
<proteinExistence type="inferred from homology"/>
<dbReference type="InterPro" id="IPR005807">
    <property type="entry name" value="SecE_bac"/>
</dbReference>
<dbReference type="GO" id="GO:0009306">
    <property type="term" value="P:protein secretion"/>
    <property type="evidence" value="ECO:0007669"/>
    <property type="project" value="UniProtKB-UniRule"/>
</dbReference>
<reference evidence="10 11" key="1">
    <citation type="submission" date="2016-10" db="EMBL/GenBank/DDBJ databases">
        <authorList>
            <person name="de Groot N.N."/>
        </authorList>
    </citation>
    <scope>NUCLEOTIDE SEQUENCE [LARGE SCALE GENOMIC DNA]</scope>
    <source>
        <strain evidence="10 11">DSM 13305</strain>
    </source>
</reference>
<feature type="transmembrane region" description="Helical" evidence="9">
    <location>
        <begin position="37"/>
        <end position="62"/>
    </location>
</feature>
<evidence type="ECO:0000256" key="3">
    <source>
        <dbReference type="ARBA" id="ARBA00022475"/>
    </source>
</evidence>
<dbReference type="InterPro" id="IPR001901">
    <property type="entry name" value="Translocase_SecE/Sec61-g"/>
</dbReference>
<keyword evidence="7 9" id="KW-0811">Translocation</keyword>
<comment type="subcellular location">
    <subcellularLocation>
        <location evidence="9">Cell membrane</location>
        <topology evidence="9">Single-pass membrane protein</topology>
    </subcellularLocation>
    <subcellularLocation>
        <location evidence="1">Membrane</location>
    </subcellularLocation>
</comment>
<evidence type="ECO:0000256" key="9">
    <source>
        <dbReference type="HAMAP-Rule" id="MF_00422"/>
    </source>
</evidence>
<dbReference type="PANTHER" id="PTHR33910">
    <property type="entry name" value="PROTEIN TRANSLOCASE SUBUNIT SECE"/>
    <property type="match status" value="1"/>
</dbReference>
<evidence type="ECO:0000256" key="7">
    <source>
        <dbReference type="ARBA" id="ARBA00023010"/>
    </source>
</evidence>
<comment type="similarity">
    <text evidence="9">Belongs to the SecE/SEC61-gamma family.</text>
</comment>
<sequence length="72" mass="8106">MAAQDTAVQGNGSRGRRFLREVKAELKKVSWPTKQELISYTGIVFVSVLVIAILIWGIDLVYAKLLKIFINK</sequence>
<keyword evidence="5 9" id="KW-0653">Protein transport</keyword>
<evidence type="ECO:0000256" key="2">
    <source>
        <dbReference type="ARBA" id="ARBA00022448"/>
    </source>
</evidence>
<comment type="function">
    <text evidence="9">Essential subunit of the Sec protein translocation channel SecYEG. Clamps together the 2 halves of SecY. May contact the channel plug during translocation.</text>
</comment>
<dbReference type="EMBL" id="FODY01000046">
    <property type="protein sequence ID" value="SEP47562.1"/>
    <property type="molecule type" value="Genomic_DNA"/>
</dbReference>
<evidence type="ECO:0000313" key="11">
    <source>
        <dbReference type="Proteomes" id="UP000198847"/>
    </source>
</evidence>
<keyword evidence="11" id="KW-1185">Reference proteome</keyword>
<dbReference type="InterPro" id="IPR038379">
    <property type="entry name" value="SecE_sf"/>
</dbReference>
<organism evidence="10 11">
    <name type="scientific">Propionispora vibrioides</name>
    <dbReference type="NCBI Taxonomy" id="112903"/>
    <lineage>
        <taxon>Bacteria</taxon>
        <taxon>Bacillati</taxon>
        <taxon>Bacillota</taxon>
        <taxon>Negativicutes</taxon>
        <taxon>Selenomonadales</taxon>
        <taxon>Sporomusaceae</taxon>
        <taxon>Propionispora</taxon>
    </lineage>
</organism>
<dbReference type="Proteomes" id="UP000198847">
    <property type="component" value="Unassembled WGS sequence"/>
</dbReference>
<keyword evidence="4 9" id="KW-0812">Transmembrane</keyword>
<dbReference type="GO" id="GO:0065002">
    <property type="term" value="P:intracellular protein transmembrane transport"/>
    <property type="evidence" value="ECO:0007669"/>
    <property type="project" value="UniProtKB-UniRule"/>
</dbReference>
<dbReference type="PANTHER" id="PTHR33910:SF1">
    <property type="entry name" value="PROTEIN TRANSLOCASE SUBUNIT SECE"/>
    <property type="match status" value="1"/>
</dbReference>
<keyword evidence="2 9" id="KW-0813">Transport</keyword>
<evidence type="ECO:0000256" key="5">
    <source>
        <dbReference type="ARBA" id="ARBA00022927"/>
    </source>
</evidence>
<dbReference type="AlphaFoldDB" id="A0A1H8Y663"/>
<dbReference type="GO" id="GO:0008320">
    <property type="term" value="F:protein transmembrane transporter activity"/>
    <property type="evidence" value="ECO:0007669"/>
    <property type="project" value="UniProtKB-UniRule"/>
</dbReference>
<name>A0A1H8Y663_9FIRM</name>
<protein>
    <recommendedName>
        <fullName evidence="9">Protein translocase subunit SecE</fullName>
    </recommendedName>
</protein>
<dbReference type="Pfam" id="PF00584">
    <property type="entry name" value="SecE"/>
    <property type="match status" value="1"/>
</dbReference>
<dbReference type="GO" id="GO:0043952">
    <property type="term" value="P:protein transport by the Sec complex"/>
    <property type="evidence" value="ECO:0007669"/>
    <property type="project" value="UniProtKB-UniRule"/>
</dbReference>
<dbReference type="Gene3D" id="1.20.5.1030">
    <property type="entry name" value="Preprotein translocase secy subunit"/>
    <property type="match status" value="1"/>
</dbReference>
<evidence type="ECO:0000256" key="4">
    <source>
        <dbReference type="ARBA" id="ARBA00022692"/>
    </source>
</evidence>
<evidence type="ECO:0000256" key="6">
    <source>
        <dbReference type="ARBA" id="ARBA00022989"/>
    </source>
</evidence>
<dbReference type="HAMAP" id="MF_00422">
    <property type="entry name" value="SecE"/>
    <property type="match status" value="1"/>
</dbReference>
<dbReference type="RefSeq" id="WP_091752375.1">
    <property type="nucleotide sequence ID" value="NZ_FODY01000046.1"/>
</dbReference>